<evidence type="ECO:0000256" key="15">
    <source>
        <dbReference type="PIRSR" id="PIRSR600829-1"/>
    </source>
</evidence>
<feature type="binding site" evidence="16">
    <location>
        <position position="52"/>
    </location>
    <ligand>
        <name>substrate</name>
    </ligand>
</feature>
<feature type="transmembrane region" description="Helical" evidence="19">
    <location>
        <begin position="79"/>
        <end position="100"/>
    </location>
</feature>
<evidence type="ECO:0000256" key="3">
    <source>
        <dbReference type="ARBA" id="ARBA00022475"/>
    </source>
</evidence>
<dbReference type="GO" id="GO:0016301">
    <property type="term" value="F:kinase activity"/>
    <property type="evidence" value="ECO:0007669"/>
    <property type="project" value="UniProtKB-KW"/>
</dbReference>
<organism evidence="20 21">
    <name type="scientific">Cohnella xylanilytica</name>
    <dbReference type="NCBI Taxonomy" id="557555"/>
    <lineage>
        <taxon>Bacteria</taxon>
        <taxon>Bacillati</taxon>
        <taxon>Bacillota</taxon>
        <taxon>Bacilli</taxon>
        <taxon>Bacillales</taxon>
        <taxon>Paenibacillaceae</taxon>
        <taxon>Cohnella</taxon>
    </lineage>
</organism>
<name>A0A841U417_9BACL</name>
<dbReference type="GO" id="GO:0005886">
    <property type="term" value="C:plasma membrane"/>
    <property type="evidence" value="ECO:0007669"/>
    <property type="project" value="UniProtKB-SubCell"/>
</dbReference>
<feature type="binding site" evidence="17">
    <location>
        <position position="11"/>
    </location>
    <ligand>
        <name>ATP</name>
        <dbReference type="ChEBI" id="CHEBI:30616"/>
    </ligand>
</feature>
<feature type="binding site" evidence="18">
    <location>
        <position position="11"/>
    </location>
    <ligand>
        <name>a divalent metal cation</name>
        <dbReference type="ChEBI" id="CHEBI:60240"/>
    </ligand>
</feature>
<keyword evidence="13" id="KW-0594">Phospholipid biosynthesis</keyword>
<protein>
    <submittedName>
        <fullName evidence="20">Diacylglycerol kinase family protein</fullName>
    </submittedName>
</protein>
<evidence type="ECO:0000256" key="7">
    <source>
        <dbReference type="ARBA" id="ARBA00022741"/>
    </source>
</evidence>
<dbReference type="GO" id="GO:0008654">
    <property type="term" value="P:phospholipid biosynthetic process"/>
    <property type="evidence" value="ECO:0007669"/>
    <property type="project" value="UniProtKB-KW"/>
</dbReference>
<keyword evidence="4" id="KW-0444">Lipid biosynthesis</keyword>
<evidence type="ECO:0000256" key="1">
    <source>
        <dbReference type="ARBA" id="ARBA00004651"/>
    </source>
</evidence>
<evidence type="ECO:0000256" key="12">
    <source>
        <dbReference type="ARBA" id="ARBA00023136"/>
    </source>
</evidence>
<keyword evidence="18" id="KW-0460">Magnesium</keyword>
<evidence type="ECO:0000256" key="10">
    <source>
        <dbReference type="ARBA" id="ARBA00022989"/>
    </source>
</evidence>
<dbReference type="PANTHER" id="PTHR34299">
    <property type="entry name" value="DIACYLGLYCEROL KINASE"/>
    <property type="match status" value="1"/>
</dbReference>
<proteinExistence type="inferred from homology"/>
<keyword evidence="18" id="KW-0479">Metal-binding</keyword>
<evidence type="ECO:0000313" key="20">
    <source>
        <dbReference type="EMBL" id="MBB6695467.1"/>
    </source>
</evidence>
<dbReference type="GO" id="GO:0046872">
    <property type="term" value="F:metal ion binding"/>
    <property type="evidence" value="ECO:0007669"/>
    <property type="project" value="UniProtKB-KW"/>
</dbReference>
<keyword evidence="11" id="KW-0443">Lipid metabolism</keyword>
<evidence type="ECO:0000256" key="8">
    <source>
        <dbReference type="ARBA" id="ARBA00022777"/>
    </source>
</evidence>
<keyword evidence="5" id="KW-0808">Transferase</keyword>
<dbReference type="GO" id="GO:0005524">
    <property type="term" value="F:ATP binding"/>
    <property type="evidence" value="ECO:0007669"/>
    <property type="project" value="UniProtKB-KW"/>
</dbReference>
<keyword evidence="6 19" id="KW-0812">Transmembrane</keyword>
<keyword evidence="3" id="KW-1003">Cell membrane</keyword>
<evidence type="ECO:0000256" key="19">
    <source>
        <dbReference type="SAM" id="Phobius"/>
    </source>
</evidence>
<reference evidence="20 21" key="1">
    <citation type="submission" date="2020-08" db="EMBL/GenBank/DDBJ databases">
        <title>Cohnella phylogeny.</title>
        <authorList>
            <person name="Dunlap C."/>
        </authorList>
    </citation>
    <scope>NUCLEOTIDE SEQUENCE [LARGE SCALE GENOMIC DNA]</scope>
    <source>
        <strain evidence="20 21">DSM 25239</strain>
    </source>
</reference>
<gene>
    <name evidence="20" type="ORF">H7B90_29135</name>
</gene>
<dbReference type="AlphaFoldDB" id="A0A841U417"/>
<accession>A0A841U417</accession>
<dbReference type="CDD" id="cd14265">
    <property type="entry name" value="UDPK_IM_like"/>
    <property type="match status" value="1"/>
</dbReference>
<feature type="active site" description="Proton acceptor" evidence="15">
    <location>
        <position position="52"/>
    </location>
</feature>
<evidence type="ECO:0000256" key="5">
    <source>
        <dbReference type="ARBA" id="ARBA00022679"/>
    </source>
</evidence>
<dbReference type="InterPro" id="IPR036945">
    <property type="entry name" value="DAGK_sf"/>
</dbReference>
<keyword evidence="10 19" id="KW-1133">Transmembrane helix</keyword>
<keyword evidence="8 20" id="KW-0418">Kinase</keyword>
<comment type="subcellular location">
    <subcellularLocation>
        <location evidence="1">Cell membrane</location>
        <topology evidence="1">Multi-pass membrane protein</topology>
    </subcellularLocation>
</comment>
<dbReference type="InterPro" id="IPR033717">
    <property type="entry name" value="UDPK"/>
</dbReference>
<dbReference type="Gene3D" id="1.10.287.3610">
    <property type="match status" value="1"/>
</dbReference>
<keyword evidence="21" id="KW-1185">Reference proteome</keyword>
<sequence>MEGIAYAMRNEPHMRVHLAASAVIVAVACALKLPPEDWMWLFSAVAAVWVTELLNTAVERAVDLASPGSHELAKIAKDTAAGAVLVASAYAVAIGLIVLGPPLLDWVRSL</sequence>
<dbReference type="PROSITE" id="PS01069">
    <property type="entry name" value="DAGK_PROKAR"/>
    <property type="match status" value="1"/>
</dbReference>
<feature type="binding site" evidence="18">
    <location>
        <position position="59"/>
    </location>
    <ligand>
        <name>a divalent metal cation</name>
        <dbReference type="ChEBI" id="CHEBI:60240"/>
    </ligand>
</feature>
<evidence type="ECO:0000256" key="13">
    <source>
        <dbReference type="ARBA" id="ARBA00023209"/>
    </source>
</evidence>
<keyword evidence="12 19" id="KW-0472">Membrane</keyword>
<keyword evidence="14" id="KW-1208">Phospholipid metabolism</keyword>
<evidence type="ECO:0000256" key="6">
    <source>
        <dbReference type="ARBA" id="ARBA00022692"/>
    </source>
</evidence>
<comment type="similarity">
    <text evidence="2">Belongs to the bacterial diacylglycerol kinase family.</text>
</comment>
<evidence type="ECO:0000256" key="9">
    <source>
        <dbReference type="ARBA" id="ARBA00022840"/>
    </source>
</evidence>
<dbReference type="Pfam" id="PF01219">
    <property type="entry name" value="DAGK_prokar"/>
    <property type="match status" value="1"/>
</dbReference>
<evidence type="ECO:0000313" key="21">
    <source>
        <dbReference type="Proteomes" id="UP000553776"/>
    </source>
</evidence>
<evidence type="ECO:0000256" key="14">
    <source>
        <dbReference type="ARBA" id="ARBA00023264"/>
    </source>
</evidence>
<comment type="cofactor">
    <cofactor evidence="18">
        <name>Mg(2+)</name>
        <dbReference type="ChEBI" id="CHEBI:18420"/>
    </cofactor>
    <text evidence="18">Mn(2+), Zn(2+), Cd(2+) and Co(2+) support activity to lesser extents.</text>
</comment>
<keyword evidence="9 17" id="KW-0067">ATP-binding</keyword>
<feature type="binding site" evidence="17">
    <location>
        <position position="59"/>
    </location>
    <ligand>
        <name>ATP</name>
        <dbReference type="ChEBI" id="CHEBI:30616"/>
    </ligand>
</feature>
<evidence type="ECO:0000256" key="2">
    <source>
        <dbReference type="ARBA" id="ARBA00005967"/>
    </source>
</evidence>
<evidence type="ECO:0000256" key="4">
    <source>
        <dbReference type="ARBA" id="ARBA00022516"/>
    </source>
</evidence>
<keyword evidence="7 17" id="KW-0547">Nucleotide-binding</keyword>
<evidence type="ECO:0000256" key="11">
    <source>
        <dbReference type="ARBA" id="ARBA00023098"/>
    </source>
</evidence>
<evidence type="ECO:0000256" key="18">
    <source>
        <dbReference type="PIRSR" id="PIRSR600829-4"/>
    </source>
</evidence>
<evidence type="ECO:0000256" key="16">
    <source>
        <dbReference type="PIRSR" id="PIRSR600829-2"/>
    </source>
</evidence>
<comment type="caution">
    <text evidence="20">The sequence shown here is derived from an EMBL/GenBank/DDBJ whole genome shotgun (WGS) entry which is preliminary data.</text>
</comment>
<dbReference type="PANTHER" id="PTHR34299:SF1">
    <property type="entry name" value="DIACYLGLYCEROL KINASE"/>
    <property type="match status" value="1"/>
</dbReference>
<dbReference type="InterPro" id="IPR000829">
    <property type="entry name" value="DAGK"/>
</dbReference>
<evidence type="ECO:0000256" key="17">
    <source>
        <dbReference type="PIRSR" id="PIRSR600829-3"/>
    </source>
</evidence>
<dbReference type="Proteomes" id="UP000553776">
    <property type="component" value="Unassembled WGS sequence"/>
</dbReference>
<dbReference type="EMBL" id="JACJVR010000128">
    <property type="protein sequence ID" value="MBB6695467.1"/>
    <property type="molecule type" value="Genomic_DNA"/>
</dbReference>
<feature type="binding site" evidence="17">
    <location>
        <begin position="77"/>
        <end position="78"/>
    </location>
    <ligand>
        <name>ATP</name>
        <dbReference type="ChEBI" id="CHEBI:30616"/>
    </ligand>
</feature>